<comment type="cofactor">
    <cofactor evidence="1">
        <name>a divalent metal cation</name>
        <dbReference type="ChEBI" id="CHEBI:60240"/>
    </cofactor>
</comment>
<accession>A0A0C9Z1W0</accession>
<dbReference type="Pfam" id="PF13359">
    <property type="entry name" value="DDE_Tnp_4"/>
    <property type="match status" value="1"/>
</dbReference>
<organism evidence="4 5">
    <name type="scientific">Pisolithus microcarpus 441</name>
    <dbReference type="NCBI Taxonomy" id="765257"/>
    <lineage>
        <taxon>Eukaryota</taxon>
        <taxon>Fungi</taxon>
        <taxon>Dikarya</taxon>
        <taxon>Basidiomycota</taxon>
        <taxon>Agaricomycotina</taxon>
        <taxon>Agaricomycetes</taxon>
        <taxon>Agaricomycetidae</taxon>
        <taxon>Boletales</taxon>
        <taxon>Sclerodermatineae</taxon>
        <taxon>Pisolithaceae</taxon>
        <taxon>Pisolithus</taxon>
    </lineage>
</organism>
<dbReference type="EMBL" id="KN833860">
    <property type="protein sequence ID" value="KIK16362.1"/>
    <property type="molecule type" value="Genomic_DNA"/>
</dbReference>
<gene>
    <name evidence="4" type="ORF">PISMIDRAFT_113543</name>
</gene>
<evidence type="ECO:0000259" key="3">
    <source>
        <dbReference type="Pfam" id="PF13359"/>
    </source>
</evidence>
<evidence type="ECO:0000256" key="2">
    <source>
        <dbReference type="ARBA" id="ARBA00022723"/>
    </source>
</evidence>
<dbReference type="OrthoDB" id="7788538at2759"/>
<sequence>MFTSLIRKLENHPIFSNNSHNPQLPVSVQLAIFLNGVSHYGNGATTEDVAEWAGVLIGTVYNCYCWVMIALLQLHDNIIHFDPMEPEDQQEWDWAKQWVESHSCPEWRGGFMCVNGSPFNLFQKLGWHGEGFYDHKSCYSLSTQVVILPHNLGIIDYVIRVPGSLHDSNIFSRTHIYHHLEMFLGADKWIWADSAYPLLPWCIVPFKQSSMELMPNVHKIFNQHLSKVRI</sequence>
<evidence type="ECO:0000256" key="1">
    <source>
        <dbReference type="ARBA" id="ARBA00001968"/>
    </source>
</evidence>
<protein>
    <recommendedName>
        <fullName evidence="3">DDE Tnp4 domain-containing protein</fullName>
    </recommendedName>
</protein>
<feature type="domain" description="DDE Tnp4" evidence="3">
    <location>
        <begin position="128"/>
        <end position="230"/>
    </location>
</feature>
<name>A0A0C9Z1W0_9AGAM</name>
<reference evidence="4 5" key="1">
    <citation type="submission" date="2014-04" db="EMBL/GenBank/DDBJ databases">
        <authorList>
            <consortium name="DOE Joint Genome Institute"/>
            <person name="Kuo A."/>
            <person name="Kohler A."/>
            <person name="Costa M.D."/>
            <person name="Nagy L.G."/>
            <person name="Floudas D."/>
            <person name="Copeland A."/>
            <person name="Barry K.W."/>
            <person name="Cichocki N."/>
            <person name="Veneault-Fourrey C."/>
            <person name="LaButti K."/>
            <person name="Lindquist E.A."/>
            <person name="Lipzen A."/>
            <person name="Lundell T."/>
            <person name="Morin E."/>
            <person name="Murat C."/>
            <person name="Sun H."/>
            <person name="Tunlid A."/>
            <person name="Henrissat B."/>
            <person name="Grigoriev I.V."/>
            <person name="Hibbett D.S."/>
            <person name="Martin F."/>
            <person name="Nordberg H.P."/>
            <person name="Cantor M.N."/>
            <person name="Hua S.X."/>
        </authorList>
    </citation>
    <scope>NUCLEOTIDE SEQUENCE [LARGE SCALE GENOMIC DNA]</scope>
    <source>
        <strain evidence="4 5">441</strain>
    </source>
</reference>
<evidence type="ECO:0000313" key="4">
    <source>
        <dbReference type="EMBL" id="KIK16362.1"/>
    </source>
</evidence>
<keyword evidence="5" id="KW-1185">Reference proteome</keyword>
<keyword evidence="2" id="KW-0479">Metal-binding</keyword>
<dbReference type="Proteomes" id="UP000054018">
    <property type="component" value="Unassembled WGS sequence"/>
</dbReference>
<dbReference type="HOGENOM" id="CLU_018552_1_2_1"/>
<dbReference type="AlphaFoldDB" id="A0A0C9Z1W0"/>
<evidence type="ECO:0000313" key="5">
    <source>
        <dbReference type="Proteomes" id="UP000054018"/>
    </source>
</evidence>
<reference evidence="5" key="2">
    <citation type="submission" date="2015-01" db="EMBL/GenBank/DDBJ databases">
        <title>Evolutionary Origins and Diversification of the Mycorrhizal Mutualists.</title>
        <authorList>
            <consortium name="DOE Joint Genome Institute"/>
            <consortium name="Mycorrhizal Genomics Consortium"/>
            <person name="Kohler A."/>
            <person name="Kuo A."/>
            <person name="Nagy L.G."/>
            <person name="Floudas D."/>
            <person name="Copeland A."/>
            <person name="Barry K.W."/>
            <person name="Cichocki N."/>
            <person name="Veneault-Fourrey C."/>
            <person name="LaButti K."/>
            <person name="Lindquist E.A."/>
            <person name="Lipzen A."/>
            <person name="Lundell T."/>
            <person name="Morin E."/>
            <person name="Murat C."/>
            <person name="Riley R."/>
            <person name="Ohm R."/>
            <person name="Sun H."/>
            <person name="Tunlid A."/>
            <person name="Henrissat B."/>
            <person name="Grigoriev I.V."/>
            <person name="Hibbett D.S."/>
            <person name="Martin F."/>
        </authorList>
    </citation>
    <scope>NUCLEOTIDE SEQUENCE [LARGE SCALE GENOMIC DNA]</scope>
    <source>
        <strain evidence="5">441</strain>
    </source>
</reference>
<proteinExistence type="predicted"/>
<dbReference type="InterPro" id="IPR027806">
    <property type="entry name" value="HARBI1_dom"/>
</dbReference>
<dbReference type="GO" id="GO:0046872">
    <property type="term" value="F:metal ion binding"/>
    <property type="evidence" value="ECO:0007669"/>
    <property type="project" value="UniProtKB-KW"/>
</dbReference>